<evidence type="ECO:0000256" key="3">
    <source>
        <dbReference type="ARBA" id="ARBA00022989"/>
    </source>
</evidence>
<evidence type="ECO:0000256" key="4">
    <source>
        <dbReference type="ARBA" id="ARBA00023136"/>
    </source>
</evidence>
<comment type="subcellular location">
    <subcellularLocation>
        <location evidence="1">Membrane</location>
    </subcellularLocation>
</comment>
<evidence type="ECO:0000256" key="2">
    <source>
        <dbReference type="ARBA" id="ARBA00022692"/>
    </source>
</evidence>
<dbReference type="InterPro" id="IPR023352">
    <property type="entry name" value="MAPEG-like_dom_sf"/>
</dbReference>
<evidence type="ECO:0000256" key="5">
    <source>
        <dbReference type="SAM" id="Phobius"/>
    </source>
</evidence>
<keyword evidence="4 5" id="KW-0472">Membrane</keyword>
<protein>
    <submittedName>
        <fullName evidence="6">MAPEG family</fullName>
    </submittedName>
</protein>
<feature type="transmembrane region" description="Helical" evidence="5">
    <location>
        <begin position="6"/>
        <end position="25"/>
    </location>
</feature>
<dbReference type="Gene3D" id="1.20.120.550">
    <property type="entry name" value="Membrane associated eicosanoid/glutathione metabolism-like domain"/>
    <property type="match status" value="1"/>
</dbReference>
<gene>
    <name evidence="6" type="ORF">MPL3356_80130</name>
</gene>
<keyword evidence="7" id="KW-1185">Reference proteome</keyword>
<dbReference type="EMBL" id="CCMZ01000075">
    <property type="protein sequence ID" value="CDX28229.1"/>
    <property type="molecule type" value="Genomic_DNA"/>
</dbReference>
<evidence type="ECO:0000313" key="7">
    <source>
        <dbReference type="Proteomes" id="UP000045285"/>
    </source>
</evidence>
<name>A0A090EIU7_MESPL</name>
<sequence length="135" mass="14654">MSATGYALLGFVTWTLLLLIWMEILRTHLVVSGRVLANGFAPDNAGLSPFLQRLARAHANCIEGLPLFGGLMALAMMSSRTAITDPLAYWFLGARLMQSAIHLTSTSPIAVKARFSAFAVQMAIGLYWAIKLLLS</sequence>
<dbReference type="SUPFAM" id="SSF161084">
    <property type="entry name" value="MAPEG domain-like"/>
    <property type="match status" value="1"/>
</dbReference>
<dbReference type="GO" id="GO:0016020">
    <property type="term" value="C:membrane"/>
    <property type="evidence" value="ECO:0007669"/>
    <property type="project" value="UniProtKB-SubCell"/>
</dbReference>
<organism evidence="6 7">
    <name type="scientific">Mesorhizobium plurifarium</name>
    <dbReference type="NCBI Taxonomy" id="69974"/>
    <lineage>
        <taxon>Bacteria</taxon>
        <taxon>Pseudomonadati</taxon>
        <taxon>Pseudomonadota</taxon>
        <taxon>Alphaproteobacteria</taxon>
        <taxon>Hyphomicrobiales</taxon>
        <taxon>Phyllobacteriaceae</taxon>
        <taxon>Mesorhizobium</taxon>
    </lineage>
</organism>
<dbReference type="STRING" id="69974.MPLDJ20_60509"/>
<proteinExistence type="predicted"/>
<dbReference type="Pfam" id="PF01124">
    <property type="entry name" value="MAPEG"/>
    <property type="match status" value="1"/>
</dbReference>
<keyword evidence="3 5" id="KW-1133">Transmembrane helix</keyword>
<keyword evidence="2 5" id="KW-0812">Transmembrane</keyword>
<accession>A0A090EIU7</accession>
<reference evidence="7" key="1">
    <citation type="submission" date="2014-08" db="EMBL/GenBank/DDBJ databases">
        <authorList>
            <person name="Moulin L."/>
        </authorList>
    </citation>
    <scope>NUCLEOTIDE SEQUENCE [LARGE SCALE GENOMIC DNA]</scope>
</reference>
<dbReference type="InterPro" id="IPR001129">
    <property type="entry name" value="Membr-assoc_MAPEG"/>
</dbReference>
<dbReference type="Proteomes" id="UP000045285">
    <property type="component" value="Unassembled WGS sequence"/>
</dbReference>
<evidence type="ECO:0000256" key="1">
    <source>
        <dbReference type="ARBA" id="ARBA00004370"/>
    </source>
</evidence>
<dbReference type="AlphaFoldDB" id="A0A090EIU7"/>
<evidence type="ECO:0000313" key="6">
    <source>
        <dbReference type="EMBL" id="CDX28229.1"/>
    </source>
</evidence>